<organism evidence="10 11">
    <name type="scientific">Marine Group III euryarchaeote CG-Bathy1</name>
    <dbReference type="NCBI Taxonomy" id="1889001"/>
    <lineage>
        <taxon>Archaea</taxon>
        <taxon>Methanobacteriati</taxon>
        <taxon>Thermoplasmatota</taxon>
        <taxon>Thermoplasmata</taxon>
        <taxon>Candidatus Thermoprofundales</taxon>
    </lineage>
</organism>
<evidence type="ECO:0000259" key="9">
    <source>
        <dbReference type="Pfam" id="PF03629"/>
    </source>
</evidence>
<name>A0A1J5TL07_9ARCH</name>
<accession>A0A1J5TL07</accession>
<keyword evidence="3" id="KW-0858">Xylan degradation</keyword>
<feature type="transmembrane region" description="Helical" evidence="8">
    <location>
        <begin position="1017"/>
        <end position="1035"/>
    </location>
</feature>
<dbReference type="Pfam" id="PF03629">
    <property type="entry name" value="SASA"/>
    <property type="match status" value="1"/>
</dbReference>
<dbReference type="Gene3D" id="3.40.50.1110">
    <property type="entry name" value="SGNH hydrolase"/>
    <property type="match status" value="1"/>
</dbReference>
<evidence type="ECO:0000256" key="5">
    <source>
        <dbReference type="ARBA" id="ARBA00022801"/>
    </source>
</evidence>
<dbReference type="PANTHER" id="PTHR38050:SF2">
    <property type="entry name" value="FERULOYL ESTERASE C-RELATED"/>
    <property type="match status" value="1"/>
</dbReference>
<dbReference type="EMBL" id="MIYU01000019">
    <property type="protein sequence ID" value="OIR14388.1"/>
    <property type="molecule type" value="Genomic_DNA"/>
</dbReference>
<dbReference type="GO" id="GO:0045493">
    <property type="term" value="P:xylan catabolic process"/>
    <property type="evidence" value="ECO:0007669"/>
    <property type="project" value="UniProtKB-KW"/>
</dbReference>
<gene>
    <name evidence="10" type="ORF">BEU04_02875</name>
</gene>
<keyword evidence="8" id="KW-0812">Transmembrane</keyword>
<evidence type="ECO:0000256" key="6">
    <source>
        <dbReference type="ARBA" id="ARBA00023277"/>
    </source>
</evidence>
<keyword evidence="5" id="KW-0378">Hydrolase</keyword>
<keyword evidence="8" id="KW-1133">Transmembrane helix</keyword>
<evidence type="ECO:0000256" key="4">
    <source>
        <dbReference type="ARBA" id="ARBA00022729"/>
    </source>
</evidence>
<reference evidence="10 11" key="1">
    <citation type="submission" date="2016-08" db="EMBL/GenBank/DDBJ databases">
        <title>New Insights into Marine Group III Euryarchaeota, from dark to light.</title>
        <authorList>
            <person name="Haro-Moreno J.M."/>
            <person name="Rodriguez-Valera F."/>
            <person name="Lopez-Garcia P."/>
            <person name="Moreira D."/>
            <person name="Martin-Cuadrado A.B."/>
        </authorList>
    </citation>
    <scope>NUCLEOTIDE SEQUENCE [LARGE SCALE GENOMIC DNA]</scope>
    <source>
        <strain evidence="10">CG-Bathy1</strain>
    </source>
</reference>
<dbReference type="PANTHER" id="PTHR38050">
    <property type="match status" value="1"/>
</dbReference>
<evidence type="ECO:0000256" key="3">
    <source>
        <dbReference type="ARBA" id="ARBA00022651"/>
    </source>
</evidence>
<dbReference type="InterPro" id="IPR036514">
    <property type="entry name" value="SGNH_hydro_sf"/>
</dbReference>
<feature type="domain" description="Sialate O-acetylesterase" evidence="9">
    <location>
        <begin position="614"/>
        <end position="820"/>
    </location>
</feature>
<keyword evidence="7" id="KW-0624">Polysaccharide degradation</keyword>
<evidence type="ECO:0000313" key="10">
    <source>
        <dbReference type="EMBL" id="OIR14388.1"/>
    </source>
</evidence>
<dbReference type="Gene3D" id="3.40.50.1820">
    <property type="entry name" value="alpha/beta hydrolase"/>
    <property type="match status" value="1"/>
</dbReference>
<keyword evidence="6" id="KW-0119">Carbohydrate metabolism</keyword>
<comment type="caution">
    <text evidence="10">The sequence shown here is derived from an EMBL/GenBank/DDBJ whole genome shotgun (WGS) entry which is preliminary data.</text>
</comment>
<dbReference type="SUPFAM" id="SSF53474">
    <property type="entry name" value="alpha/beta-Hydrolases"/>
    <property type="match status" value="1"/>
</dbReference>
<proteinExistence type="predicted"/>
<dbReference type="Proteomes" id="UP000183815">
    <property type="component" value="Unassembled WGS sequence"/>
</dbReference>
<dbReference type="InterPro" id="IPR005181">
    <property type="entry name" value="SASA"/>
</dbReference>
<protein>
    <recommendedName>
        <fullName evidence="9">Sialate O-acetylesterase domain-containing protein</fullName>
    </recommendedName>
</protein>
<evidence type="ECO:0000313" key="11">
    <source>
        <dbReference type="Proteomes" id="UP000183815"/>
    </source>
</evidence>
<dbReference type="InterPro" id="IPR043595">
    <property type="entry name" value="FaeB/C/D"/>
</dbReference>
<sequence length="1041" mass="115528">MGMLFVAPVYEAEGEDEHTIIQIGPEERTAELRIPGGYNPEEGLLPLVVALHGYSKYPGYITGYFQTQDSVHENGHLLLTPKGTENPDGYWFWNGTDACCDFYDQKPDDVGWLTGLIDEAIDDHGADPERVMLIGHSNGGFMSHRMACDAGDYLHTIVNFAGSTYSDFDECAETGYPNIINVHGTDDDVIYYNGGFIGSNSYPSAPQSTSFWAERSGCEEGSTFIREMNLANNDEEPETEDLEHLSCDKDNRVALWKVNGEAHMPDFYDASLINASFEWAFVESTDGETIVKNDAPEAENYSLIYELEIPNGANFNSNGINYTEDYSDTVNYTFSRVAYHLELEREDEERVFVFVSMPSLTLSVEEIGVPHIGAGFTYQQLVEDLHIESNHPELRNLGIIDTGSIEFWPGNYGTWNTMAVPGASNDLYDAGDTAVEGSGYGSMQIHDYESGQTLFAYNSWGNGGEDDLGIGNNLNTDGHPDWTFESNTPNYILKTLRVLIQPGPTPDGLSVNLSSPESHQIVQRQENNMGTIPISGTMNIACDFIEARVVPIEMFSDNSIESNWITIVESEKSTGSTFFGLIEVEAGWYDLEIRISNNETLIDNFTVSPIGVGEVFITAGQSNSANHGDPILSPSDPRVSAWGDESGWQFATDPQPIATGGGGTPWPVLGDMLVERYNVPVGFISVGWGGTAVSQWTPEGGLFDRIILALDEVGFMGVRAVLWHQGESDMVGGTSTEDYIDTLNEVITASRIEAGWQLPWIVARASYIPGYDDENLERIVSAQQAVIDSDPHTYEGPYTDNLTGDEWRWDTVHFSEAGLIEHATRWDISIANAMLELFVWDEDGNETITVNHVILVDIPPHPEWEWDYSYQIEVNDLHMNVDYIAVILIKKVGDDEWEGLDWWWDDIERDDDQYNFTISLQRGCYHINANLYESGALNSDEENATVLAFDYLNFTVGNGTCTNGVYSEDIIEIDDSDNDGVEDVDDRCPDTAEGAEVDGDGCAASCCILDEGDERRWIPGFGIFTTIIAVALAIGKFKRRY</sequence>
<dbReference type="InterPro" id="IPR029058">
    <property type="entry name" value="AB_hydrolase_fold"/>
</dbReference>
<evidence type="ECO:0000256" key="1">
    <source>
        <dbReference type="ARBA" id="ARBA00004613"/>
    </source>
</evidence>
<keyword evidence="2" id="KW-0964">Secreted</keyword>
<evidence type="ECO:0000256" key="8">
    <source>
        <dbReference type="SAM" id="Phobius"/>
    </source>
</evidence>
<keyword evidence="4" id="KW-0732">Signal</keyword>
<evidence type="ECO:0000256" key="2">
    <source>
        <dbReference type="ARBA" id="ARBA00022525"/>
    </source>
</evidence>
<dbReference type="GO" id="GO:0030600">
    <property type="term" value="F:feruloyl esterase activity"/>
    <property type="evidence" value="ECO:0007669"/>
    <property type="project" value="InterPro"/>
</dbReference>
<evidence type="ECO:0000256" key="7">
    <source>
        <dbReference type="ARBA" id="ARBA00023326"/>
    </source>
</evidence>
<dbReference type="GO" id="GO:0005576">
    <property type="term" value="C:extracellular region"/>
    <property type="evidence" value="ECO:0007669"/>
    <property type="project" value="UniProtKB-SubCell"/>
</dbReference>
<keyword evidence="8" id="KW-0472">Membrane</keyword>
<dbReference type="AlphaFoldDB" id="A0A1J5TL07"/>
<dbReference type="SUPFAM" id="SSF52266">
    <property type="entry name" value="SGNH hydrolase"/>
    <property type="match status" value="1"/>
</dbReference>
<comment type="subcellular location">
    <subcellularLocation>
        <location evidence="1">Secreted</location>
    </subcellularLocation>
</comment>